<evidence type="ECO:0000256" key="1">
    <source>
        <dbReference type="SAM" id="MobiDB-lite"/>
    </source>
</evidence>
<comment type="caution">
    <text evidence="3">The sequence shown here is derived from an EMBL/GenBank/DDBJ whole genome shotgun (WGS) entry which is preliminary data.</text>
</comment>
<protein>
    <submittedName>
        <fullName evidence="3">Uncharacterized protein</fullName>
    </submittedName>
</protein>
<feature type="compositionally biased region" description="Polar residues" evidence="1">
    <location>
        <begin position="43"/>
        <end position="53"/>
    </location>
</feature>
<sequence>MTILRVLTMVLCCGLGAAASTIGTSPTIQESDKEEKYELPQSAAASSVASTNGTLPTIQESEEEAKYELAQGAAATTNVAPKKEAPLTQEDFNAYCAKEFRIIFETINKHNRFTGDLHTQSKAWEVITFLKMPFFAKKKGIPFSAALQDLIAVGSKTEFDCFGAQLLPVWSLLRLDATDIFISDLEQKDNDFQFILISGQIVQYLQKMLDHCPALIGEPAHPDDLKKVDLLKKNFKKTAGLLPRSEIVPRNGALPTDVLGGVLYLSSVEGIDAEGEKTPEKGQYLYCVDAIHGLYSGFGPFFKAGPKTLFELATDHERRVKAEISAAAQDAEKWYRNQISISLQKQKIKEKKIKAGTHALQYLTDPSLHTYYIKPANWNPPPDLEISDAAKEKTLSTLSKEEALDATDESPPPSTQEEYNVCCAKILHTLFSLMNQKQTFGQKPFTQSPSWETIEIFGDVFFLKKPNVLTSHAIQDLMQDTSKTQFDSVTAEQIGIWSILPQDTVDNFVKEYESVTEPLCFPLISEHTLSEKLQLAEALVQQRKSQRTLSKAELKKNPQLSTWLDGLDDTIKTLTWFQKSLGKLRGIPRKIQDVPQGKNFPYETVQGGAIYLPGVGEEELGPSQGLSLFCVDIAKQLYISYDPLFVDGPKSLFDIATELERRAKSKGIKTSEWLVTKTMPIIKKLIAEGRYKKKEGVHPLQFLVEPGTCCFFVIPAEWEGSKAKVKPKEIQSTDAMLAEGGRLVLKAVESSFTTEGFSDYYTQKNRQLLEDAWESYCSVTTPAQRQGWTPPQSQQEYDAYCAQTRLEYLLTMNKNKSYDKKPFTKSDYWYVETVFGISFFFKKRHYPTVFAFSDLVADDSMTKFDDQSLRQTLNWVVLPHITSQLFIKHCEDEDKEFFLPLIDGPTIETLGKFATRDHDRLSGHWNMDEEWQKFRHLQKCFNKIKNFVPSAQRVQQDGSFPLKTALGGSFYLPNVEEITGAGIGVNLFRVGEDSYIGLNEFFKDGPQTIDTIGKYHASIGISVCLCKRQKVKDYFQKLMAPIEKLIQEEKIKEQKIGTHALQYHVNSNTCQFMPYQEKAWQNEVVLRRFHIG</sequence>
<dbReference type="AlphaFoldDB" id="A0A4Q7DJT0"/>
<accession>A0A4Q7DJT0</accession>
<reference evidence="3 4" key="1">
    <citation type="submission" date="2018-10" db="EMBL/GenBank/DDBJ databases">
        <title>An updated phylogeny of the Alphaproteobacteria reveals that the parasitic Rickettsiales and Holosporales have independent origins.</title>
        <authorList>
            <person name="Munoz-Gomez S.A."/>
            <person name="Hess S."/>
            <person name="Burger G."/>
            <person name="Lang B.F."/>
            <person name="Susko E."/>
            <person name="Slamovits C.H."/>
            <person name="Roger A.J."/>
        </authorList>
    </citation>
    <scope>NUCLEOTIDE SEQUENCE [LARGE SCALE GENOMIC DNA]</scope>
    <source>
        <strain evidence="3">HOLO01</strain>
    </source>
</reference>
<gene>
    <name evidence="3" type="ORF">EQU50_03205</name>
</gene>
<keyword evidence="4" id="KW-1185">Reference proteome</keyword>
<dbReference type="Proteomes" id="UP000293550">
    <property type="component" value="Unassembled WGS sequence"/>
</dbReference>
<evidence type="ECO:0000256" key="2">
    <source>
        <dbReference type="SAM" id="SignalP"/>
    </source>
</evidence>
<dbReference type="RefSeq" id="WP_130153707.1">
    <property type="nucleotide sequence ID" value="NZ_SCFB01000004.1"/>
</dbReference>
<organism evidence="3 4">
    <name type="scientific">Candidatus Finniella inopinata</name>
    <dbReference type="NCBI Taxonomy" id="1696036"/>
    <lineage>
        <taxon>Bacteria</taxon>
        <taxon>Pseudomonadati</taxon>
        <taxon>Pseudomonadota</taxon>
        <taxon>Alphaproteobacteria</taxon>
        <taxon>Holosporales</taxon>
        <taxon>Candidatus Paracaedibacteraceae</taxon>
        <taxon>Candidatus Finniella</taxon>
    </lineage>
</organism>
<keyword evidence="2" id="KW-0732">Signal</keyword>
<evidence type="ECO:0000313" key="3">
    <source>
        <dbReference type="EMBL" id="RZI46608.1"/>
    </source>
</evidence>
<proteinExistence type="predicted"/>
<feature type="chain" id="PRO_5020899520" evidence="2">
    <location>
        <begin position="20"/>
        <end position="1092"/>
    </location>
</feature>
<feature type="signal peptide" evidence="2">
    <location>
        <begin position="1"/>
        <end position="19"/>
    </location>
</feature>
<dbReference type="EMBL" id="SCFB01000004">
    <property type="protein sequence ID" value="RZI46608.1"/>
    <property type="molecule type" value="Genomic_DNA"/>
</dbReference>
<feature type="region of interest" description="Disordered" evidence="1">
    <location>
        <begin position="24"/>
        <end position="53"/>
    </location>
</feature>
<name>A0A4Q7DJT0_9PROT</name>
<evidence type="ECO:0000313" key="4">
    <source>
        <dbReference type="Proteomes" id="UP000293550"/>
    </source>
</evidence>